<dbReference type="OrthoDB" id="9799367at2"/>
<evidence type="ECO:0000313" key="3">
    <source>
        <dbReference type="Proteomes" id="UP000294508"/>
    </source>
</evidence>
<name>A0A4R2H4E7_9ACTN</name>
<dbReference type="AlphaFoldDB" id="A0A4R2H4E7"/>
<dbReference type="RefSeq" id="WP_158441320.1">
    <property type="nucleotide sequence ID" value="NZ_SLWN01000012.1"/>
</dbReference>
<dbReference type="EMBL" id="SLWN01000012">
    <property type="protein sequence ID" value="TCO20452.1"/>
    <property type="molecule type" value="Genomic_DNA"/>
</dbReference>
<organism evidence="2 3">
    <name type="scientific">Kribbella steppae</name>
    <dbReference type="NCBI Taxonomy" id="2512223"/>
    <lineage>
        <taxon>Bacteria</taxon>
        <taxon>Bacillati</taxon>
        <taxon>Actinomycetota</taxon>
        <taxon>Actinomycetes</taxon>
        <taxon>Propionibacteriales</taxon>
        <taxon>Kribbellaceae</taxon>
        <taxon>Kribbella</taxon>
    </lineage>
</organism>
<reference evidence="2 3" key="1">
    <citation type="journal article" date="2015" name="Stand. Genomic Sci.">
        <title>Genomic Encyclopedia of Bacterial and Archaeal Type Strains, Phase III: the genomes of soil and plant-associated and newly described type strains.</title>
        <authorList>
            <person name="Whitman W.B."/>
            <person name="Woyke T."/>
            <person name="Klenk H.P."/>
            <person name="Zhou Y."/>
            <person name="Lilburn T.G."/>
            <person name="Beck B.J."/>
            <person name="De Vos P."/>
            <person name="Vandamme P."/>
            <person name="Eisen J.A."/>
            <person name="Garrity G."/>
            <person name="Hugenholtz P."/>
            <person name="Kyrpides N.C."/>
        </authorList>
    </citation>
    <scope>NUCLEOTIDE SEQUENCE [LARGE SCALE GENOMIC DNA]</scope>
    <source>
        <strain evidence="2 3">VKM Ac-2572</strain>
    </source>
</reference>
<evidence type="ECO:0000259" key="1">
    <source>
        <dbReference type="Pfam" id="PF03625"/>
    </source>
</evidence>
<accession>A0A4R2H4E7</accession>
<gene>
    <name evidence="2" type="ORF">EV652_112198</name>
</gene>
<dbReference type="Pfam" id="PF03625">
    <property type="entry name" value="DUF302"/>
    <property type="match status" value="1"/>
</dbReference>
<protein>
    <submittedName>
        <fullName evidence="2">Uncharacterized protein (DUF302 family)</fullName>
    </submittedName>
</protein>
<dbReference type="InterPro" id="IPR035923">
    <property type="entry name" value="TT1751-like_sf"/>
</dbReference>
<keyword evidence="3" id="KW-1185">Reference proteome</keyword>
<feature type="domain" description="DUF302" evidence="1">
    <location>
        <begin position="49"/>
        <end position="111"/>
    </location>
</feature>
<dbReference type="CDD" id="cd14797">
    <property type="entry name" value="DUF302"/>
    <property type="match status" value="1"/>
</dbReference>
<dbReference type="SUPFAM" id="SSF103247">
    <property type="entry name" value="TT1751-like"/>
    <property type="match status" value="1"/>
</dbReference>
<comment type="caution">
    <text evidence="2">The sequence shown here is derived from an EMBL/GenBank/DDBJ whole genome shotgun (WGS) entry which is preliminary data.</text>
</comment>
<sequence length="141" mass="14893">MTTDQKAGPAGVRSTTGVVHKRSEVSVAETVLRLSAAIRGAGGMVYFVVDHSGEAHRAGVDLRDTKVLGFGNPTEDVATMAAAPLAALDLPTKILVWSDDDGTVWMTYLKPAWLSKRYNLEPDQAGPLSTVDAVTAQVTSP</sequence>
<proteinExistence type="predicted"/>
<dbReference type="InterPro" id="IPR005180">
    <property type="entry name" value="DUF302"/>
</dbReference>
<dbReference type="Gene3D" id="3.30.310.70">
    <property type="entry name" value="TT1751-like domain"/>
    <property type="match status" value="1"/>
</dbReference>
<dbReference type="Proteomes" id="UP000294508">
    <property type="component" value="Unassembled WGS sequence"/>
</dbReference>
<dbReference type="PANTHER" id="PTHR38342">
    <property type="entry name" value="SLR5037 PROTEIN"/>
    <property type="match status" value="1"/>
</dbReference>
<evidence type="ECO:0000313" key="2">
    <source>
        <dbReference type="EMBL" id="TCO20452.1"/>
    </source>
</evidence>
<dbReference type="PANTHER" id="PTHR38342:SF2">
    <property type="entry name" value="INNER MEMBRANE OR EXPORTED"/>
    <property type="match status" value="1"/>
</dbReference>